<keyword evidence="6 8" id="KW-0443">Lipid metabolism</keyword>
<dbReference type="GO" id="GO:0006633">
    <property type="term" value="P:fatty acid biosynthetic process"/>
    <property type="evidence" value="ECO:0007669"/>
    <property type="project" value="UniProtKB-UniRule"/>
</dbReference>
<dbReference type="STRING" id="1131935.PDENDC454_17663"/>
<comment type="function">
    <text evidence="8">Transfers the 4'-phosphopantetheine moiety from coenzyme A to a Ser of acyl-carrier-protein.</text>
</comment>
<dbReference type="InterPro" id="IPR004568">
    <property type="entry name" value="Ppantetheine-prot_Trfase_dom"/>
</dbReference>
<dbReference type="Gene3D" id="3.90.470.20">
    <property type="entry name" value="4'-phosphopantetheinyl transferase domain"/>
    <property type="match status" value="1"/>
</dbReference>
<feature type="domain" description="4'-phosphopantetheinyl transferase" evidence="9">
    <location>
        <begin position="34"/>
        <end position="124"/>
    </location>
</feature>
<dbReference type="SUPFAM" id="SSF56214">
    <property type="entry name" value="4'-phosphopantetheinyl transferase"/>
    <property type="match status" value="1"/>
</dbReference>
<name>H3SIY9_9BACL</name>
<evidence type="ECO:0000256" key="1">
    <source>
        <dbReference type="ARBA" id="ARBA00022516"/>
    </source>
</evidence>
<keyword evidence="3 8" id="KW-0479">Metal-binding</keyword>
<feature type="binding site" evidence="8">
    <location>
        <position position="38"/>
    </location>
    <ligand>
        <name>Mg(2+)</name>
        <dbReference type="ChEBI" id="CHEBI:18420"/>
    </ligand>
</feature>
<evidence type="ECO:0000256" key="8">
    <source>
        <dbReference type="HAMAP-Rule" id="MF_00101"/>
    </source>
</evidence>
<sequence length="164" mass="17789">MPEVSLLLTASQLYALYIHSSVTEKKGKRFVIYGIGHDILELKRVARLLNGSSGERFLQRILTEGEREALAQREARRAEWVAGRFAAKEAVVKAFGTGIGPMIGFLDIEVLSDALGKPHARLSEAAWSRLGLSGASCRIHVSISHQPSLASAQAIVEQLPEEGG</sequence>
<evidence type="ECO:0000256" key="3">
    <source>
        <dbReference type="ARBA" id="ARBA00022723"/>
    </source>
</evidence>
<dbReference type="InterPro" id="IPR002582">
    <property type="entry name" value="ACPS"/>
</dbReference>
<comment type="subcellular location">
    <subcellularLocation>
        <location evidence="8">Cytoplasm</location>
    </subcellularLocation>
</comment>
<dbReference type="InterPro" id="IPR008278">
    <property type="entry name" value="4-PPantetheinyl_Trfase_dom"/>
</dbReference>
<keyword evidence="1 8" id="KW-0444">Lipid biosynthesis</keyword>
<organism evidence="10 11">
    <name type="scientific">Paenibacillus dendritiformis C454</name>
    <dbReference type="NCBI Taxonomy" id="1131935"/>
    <lineage>
        <taxon>Bacteria</taxon>
        <taxon>Bacillati</taxon>
        <taxon>Bacillota</taxon>
        <taxon>Bacilli</taxon>
        <taxon>Bacillales</taxon>
        <taxon>Paenibacillaceae</taxon>
        <taxon>Paenibacillus</taxon>
    </lineage>
</organism>
<dbReference type="InterPro" id="IPR037143">
    <property type="entry name" value="4-PPantetheinyl_Trfase_dom_sf"/>
</dbReference>
<dbReference type="NCBIfam" id="TIGR00556">
    <property type="entry name" value="pantethn_trn"/>
    <property type="match status" value="1"/>
</dbReference>
<proteinExistence type="inferred from homology"/>
<comment type="caution">
    <text evidence="10">The sequence shown here is derived from an EMBL/GenBank/DDBJ whole genome shotgun (WGS) entry which is preliminary data.</text>
</comment>
<evidence type="ECO:0000313" key="11">
    <source>
        <dbReference type="Proteomes" id="UP000003900"/>
    </source>
</evidence>
<keyword evidence="2 8" id="KW-0808">Transferase</keyword>
<comment type="similarity">
    <text evidence="8">Belongs to the P-Pant transferase superfamily. AcpS family.</text>
</comment>
<accession>H3SIY9</accession>
<keyword evidence="11" id="KW-1185">Reference proteome</keyword>
<protein>
    <recommendedName>
        <fullName evidence="8">Holo-[acyl-carrier-protein] synthase</fullName>
        <shortName evidence="8">Holo-ACP synthase</shortName>
        <ecNumber evidence="8">2.7.8.7</ecNumber>
    </recommendedName>
    <alternativeName>
        <fullName evidence="8">4'-phosphopantetheinyl transferase AcpS</fullName>
    </alternativeName>
</protein>
<comment type="cofactor">
    <cofactor evidence="8">
        <name>Mg(2+)</name>
        <dbReference type="ChEBI" id="CHEBI:18420"/>
    </cofactor>
</comment>
<keyword evidence="7 8" id="KW-0275">Fatty acid biosynthesis</keyword>
<dbReference type="PATRIC" id="fig|1131935.3.peg.3673"/>
<evidence type="ECO:0000256" key="6">
    <source>
        <dbReference type="ARBA" id="ARBA00023098"/>
    </source>
</evidence>
<keyword evidence="4 8" id="KW-0276">Fatty acid metabolism</keyword>
<evidence type="ECO:0000256" key="2">
    <source>
        <dbReference type="ARBA" id="ARBA00022679"/>
    </source>
</evidence>
<dbReference type="EMBL" id="AHKH01000051">
    <property type="protein sequence ID" value="EHQ60956.1"/>
    <property type="molecule type" value="Genomic_DNA"/>
</dbReference>
<dbReference type="GO" id="GO:0008897">
    <property type="term" value="F:holo-[acyl-carrier-protein] synthase activity"/>
    <property type="evidence" value="ECO:0007669"/>
    <property type="project" value="UniProtKB-UniRule"/>
</dbReference>
<gene>
    <name evidence="8" type="primary">acpS</name>
    <name evidence="10" type="ORF">PDENDC454_17663</name>
</gene>
<feature type="binding site" evidence="8">
    <location>
        <position position="89"/>
    </location>
    <ligand>
        <name>Mg(2+)</name>
        <dbReference type="ChEBI" id="CHEBI:18420"/>
    </ligand>
</feature>
<dbReference type="GO" id="GO:0005737">
    <property type="term" value="C:cytoplasm"/>
    <property type="evidence" value="ECO:0007669"/>
    <property type="project" value="UniProtKB-SubCell"/>
</dbReference>
<evidence type="ECO:0000256" key="5">
    <source>
        <dbReference type="ARBA" id="ARBA00022842"/>
    </source>
</evidence>
<dbReference type="NCBIfam" id="TIGR00516">
    <property type="entry name" value="acpS"/>
    <property type="match status" value="1"/>
</dbReference>
<evidence type="ECO:0000256" key="4">
    <source>
        <dbReference type="ARBA" id="ARBA00022832"/>
    </source>
</evidence>
<dbReference type="AlphaFoldDB" id="H3SIY9"/>
<keyword evidence="5 8" id="KW-0460">Magnesium</keyword>
<dbReference type="EC" id="2.7.8.7" evidence="8"/>
<keyword evidence="8" id="KW-0963">Cytoplasm</keyword>
<reference evidence="10 11" key="1">
    <citation type="journal article" date="2012" name="J. Bacteriol.">
        <title>Genome Sequence of the Pattern-Forming Social Bacterium Paenibacillus dendritiformis C454 Chiral Morphotype.</title>
        <authorList>
            <person name="Sirota-Madi A."/>
            <person name="Olender T."/>
            <person name="Helman Y."/>
            <person name="Brainis I."/>
            <person name="Finkelshtein A."/>
            <person name="Roth D."/>
            <person name="Hagai E."/>
            <person name="Leshkowitz D."/>
            <person name="Brodsky L."/>
            <person name="Galatenko V."/>
            <person name="Nikolaev V."/>
            <person name="Gutnick D.L."/>
            <person name="Lancet D."/>
            <person name="Ben-Jacob E."/>
        </authorList>
    </citation>
    <scope>NUCLEOTIDE SEQUENCE [LARGE SCALE GENOMIC DNA]</scope>
    <source>
        <strain evidence="10 11">C454</strain>
    </source>
</reference>
<evidence type="ECO:0000313" key="10">
    <source>
        <dbReference type="EMBL" id="EHQ60956.1"/>
    </source>
</evidence>
<dbReference type="Pfam" id="PF01648">
    <property type="entry name" value="ACPS"/>
    <property type="match status" value="1"/>
</dbReference>
<dbReference type="Proteomes" id="UP000003900">
    <property type="component" value="Unassembled WGS sequence"/>
</dbReference>
<dbReference type="GO" id="GO:0000287">
    <property type="term" value="F:magnesium ion binding"/>
    <property type="evidence" value="ECO:0007669"/>
    <property type="project" value="UniProtKB-UniRule"/>
</dbReference>
<evidence type="ECO:0000256" key="7">
    <source>
        <dbReference type="ARBA" id="ARBA00023160"/>
    </source>
</evidence>
<evidence type="ECO:0000259" key="9">
    <source>
        <dbReference type="Pfam" id="PF01648"/>
    </source>
</evidence>
<dbReference type="HAMAP" id="MF_00101">
    <property type="entry name" value="AcpS"/>
    <property type="match status" value="1"/>
</dbReference>
<comment type="catalytic activity">
    <reaction evidence="8">
        <text>apo-[ACP] + CoA = holo-[ACP] + adenosine 3',5'-bisphosphate + H(+)</text>
        <dbReference type="Rhea" id="RHEA:12068"/>
        <dbReference type="Rhea" id="RHEA-COMP:9685"/>
        <dbReference type="Rhea" id="RHEA-COMP:9690"/>
        <dbReference type="ChEBI" id="CHEBI:15378"/>
        <dbReference type="ChEBI" id="CHEBI:29999"/>
        <dbReference type="ChEBI" id="CHEBI:57287"/>
        <dbReference type="ChEBI" id="CHEBI:58343"/>
        <dbReference type="ChEBI" id="CHEBI:64479"/>
        <dbReference type="EC" id="2.7.8.7"/>
    </reaction>
</comment>